<sequence>MKLTESQKLTLINLNQEFKSIIKEQQQDSSSFDTHVNCLKKLEKLVARWMNLMAPYLSWQMNQSEKLLDAKWNIFKQLKIKNDLGKYKKVIEEANSIFFDEDLKQQMKLAFEGKPVTGIHVNINDEEKSKINYRGKFFEHNHLATYQISFLDGTELTWYSLEDEKEMQKARQIFENKVPQSKKEIINEVTPKTIKEAKEPAIDEENSGLNTDNSYSYGCMLM</sequence>
<organism evidence="2 4">
    <name type="scientific">Legionella cincinnatiensis</name>
    <dbReference type="NCBI Taxonomy" id="28085"/>
    <lineage>
        <taxon>Bacteria</taxon>
        <taxon>Pseudomonadati</taxon>
        <taxon>Pseudomonadota</taxon>
        <taxon>Gammaproteobacteria</taxon>
        <taxon>Legionellales</taxon>
        <taxon>Legionellaceae</taxon>
        <taxon>Legionella</taxon>
    </lineage>
</organism>
<reference evidence="1 3" key="1">
    <citation type="submission" date="2015-11" db="EMBL/GenBank/DDBJ databases">
        <title>Genomic analysis of 38 Legionella species identifies large and diverse effector repertoires.</title>
        <authorList>
            <person name="Burstein D."/>
            <person name="Amaro F."/>
            <person name="Zusman T."/>
            <person name="Lifshitz Z."/>
            <person name="Cohen O."/>
            <person name="Gilbert J.A."/>
            <person name="Pupko T."/>
            <person name="Shuman H.A."/>
            <person name="Segal G."/>
        </authorList>
    </citation>
    <scope>NUCLEOTIDE SEQUENCE [LARGE SCALE GENOMIC DNA]</scope>
    <source>
        <strain evidence="1 3">CDC#72-OH-14</strain>
    </source>
</reference>
<reference evidence="2 4" key="2">
    <citation type="submission" date="2018-06" db="EMBL/GenBank/DDBJ databases">
        <authorList>
            <consortium name="Pathogen Informatics"/>
            <person name="Doyle S."/>
        </authorList>
    </citation>
    <scope>NUCLEOTIDE SEQUENCE [LARGE SCALE GENOMIC DNA]</scope>
    <source>
        <strain evidence="2 4">NCTC12438</strain>
    </source>
</reference>
<dbReference type="OrthoDB" id="5650488at2"/>
<dbReference type="EMBL" id="LNXX01000043">
    <property type="protein sequence ID" value="KTC83105.1"/>
    <property type="molecule type" value="Genomic_DNA"/>
</dbReference>
<accession>A0A378IUU0</accession>
<protein>
    <submittedName>
        <fullName evidence="2">Uncharacterized protein</fullName>
    </submittedName>
</protein>
<evidence type="ECO:0000313" key="4">
    <source>
        <dbReference type="Proteomes" id="UP000255316"/>
    </source>
</evidence>
<proteinExistence type="predicted"/>
<dbReference type="AlphaFoldDB" id="A0A378IUU0"/>
<dbReference type="Proteomes" id="UP000054854">
    <property type="component" value="Unassembled WGS sequence"/>
</dbReference>
<dbReference type="Proteomes" id="UP000255316">
    <property type="component" value="Unassembled WGS sequence"/>
</dbReference>
<keyword evidence="3" id="KW-1185">Reference proteome</keyword>
<evidence type="ECO:0000313" key="1">
    <source>
        <dbReference type="EMBL" id="KTC83105.1"/>
    </source>
</evidence>
<name>A0A378IUU0_9GAMM</name>
<gene>
    <name evidence="1" type="ORF">Lcin_2477</name>
    <name evidence="2" type="ORF">NCTC12438_02392</name>
</gene>
<evidence type="ECO:0000313" key="3">
    <source>
        <dbReference type="Proteomes" id="UP000054854"/>
    </source>
</evidence>
<evidence type="ECO:0000313" key="2">
    <source>
        <dbReference type="EMBL" id="STX35764.1"/>
    </source>
</evidence>
<dbReference type="EMBL" id="UGNX01000001">
    <property type="protein sequence ID" value="STX35764.1"/>
    <property type="molecule type" value="Genomic_DNA"/>
</dbReference>
<dbReference type="RefSeq" id="WP_058465607.1">
    <property type="nucleotide sequence ID" value="NZ_CAAAHQ010000003.1"/>
</dbReference>